<evidence type="ECO:0000313" key="3">
    <source>
        <dbReference type="Proteomes" id="UP000256913"/>
    </source>
</evidence>
<proteinExistence type="predicted"/>
<evidence type="ECO:0000313" key="2">
    <source>
        <dbReference type="EMBL" id="REF96788.1"/>
    </source>
</evidence>
<dbReference type="Proteomes" id="UP000256913">
    <property type="component" value="Unassembled WGS sequence"/>
</dbReference>
<dbReference type="EMBL" id="QUMQ01000001">
    <property type="protein sequence ID" value="REF96788.1"/>
    <property type="molecule type" value="Genomic_DNA"/>
</dbReference>
<feature type="compositionally biased region" description="Basic and acidic residues" evidence="1">
    <location>
        <begin position="1"/>
        <end position="13"/>
    </location>
</feature>
<accession>A0A3D9ZHB5</accession>
<organism evidence="2 3">
    <name type="scientific">Asanoa ferruginea</name>
    <dbReference type="NCBI Taxonomy" id="53367"/>
    <lineage>
        <taxon>Bacteria</taxon>
        <taxon>Bacillati</taxon>
        <taxon>Actinomycetota</taxon>
        <taxon>Actinomycetes</taxon>
        <taxon>Micromonosporales</taxon>
        <taxon>Micromonosporaceae</taxon>
        <taxon>Asanoa</taxon>
    </lineage>
</organism>
<reference evidence="2 3" key="1">
    <citation type="submission" date="2018-08" db="EMBL/GenBank/DDBJ databases">
        <title>Sequencing the genomes of 1000 actinobacteria strains.</title>
        <authorList>
            <person name="Klenk H.-P."/>
        </authorList>
    </citation>
    <scope>NUCLEOTIDE SEQUENCE [LARGE SCALE GENOMIC DNA]</scope>
    <source>
        <strain evidence="2 3">DSM 44099</strain>
    </source>
</reference>
<keyword evidence="3" id="KW-1185">Reference proteome</keyword>
<comment type="caution">
    <text evidence="2">The sequence shown here is derived from an EMBL/GenBank/DDBJ whole genome shotgun (WGS) entry which is preliminary data.</text>
</comment>
<evidence type="ECO:0000256" key="1">
    <source>
        <dbReference type="SAM" id="MobiDB-lite"/>
    </source>
</evidence>
<feature type="compositionally biased region" description="Basic and acidic residues" evidence="1">
    <location>
        <begin position="29"/>
        <end position="39"/>
    </location>
</feature>
<feature type="region of interest" description="Disordered" evidence="1">
    <location>
        <begin position="1"/>
        <end position="41"/>
    </location>
</feature>
<dbReference type="AlphaFoldDB" id="A0A3D9ZHB5"/>
<name>A0A3D9ZHB5_9ACTN</name>
<protein>
    <submittedName>
        <fullName evidence="2">Uncharacterized protein</fullName>
    </submittedName>
</protein>
<sequence>MSERSERPSRLSEPELMPRLAERGICMSERGERPSRLSEPELMPRLAERGICVSARSERISKLRILSRAGRAQRSEAHA</sequence>
<gene>
    <name evidence="2" type="ORF">DFJ67_2780</name>
</gene>